<organism evidence="1 2">
    <name type="scientific">Desulfitobacterium dehalogenans</name>
    <dbReference type="NCBI Taxonomy" id="36854"/>
    <lineage>
        <taxon>Bacteria</taxon>
        <taxon>Bacillati</taxon>
        <taxon>Bacillota</taxon>
        <taxon>Clostridia</taxon>
        <taxon>Eubacteriales</taxon>
        <taxon>Desulfitobacteriaceae</taxon>
        <taxon>Desulfitobacterium</taxon>
    </lineage>
</organism>
<proteinExistence type="predicted"/>
<evidence type="ECO:0000313" key="2">
    <source>
        <dbReference type="Proteomes" id="UP000553059"/>
    </source>
</evidence>
<accession>A0A7C6Z475</accession>
<protein>
    <submittedName>
        <fullName evidence="1">Uncharacterized protein</fullName>
    </submittedName>
</protein>
<name>A0A7C6Z475_9FIRM</name>
<dbReference type="Gene3D" id="3.30.70.360">
    <property type="match status" value="1"/>
</dbReference>
<dbReference type="AlphaFoldDB" id="A0A7C6Z475"/>
<sequence>MVEIHGEARSHNLSEFQAISDKIKGTFKRAITEQGDKHQVTVQRVYSPYALTPDMPVISIAQAAMSKLGW</sequence>
<dbReference type="Gene3D" id="3.40.630.10">
    <property type="entry name" value="Zn peptidases"/>
    <property type="match status" value="1"/>
</dbReference>
<dbReference type="EMBL" id="DUTF01000181">
    <property type="protein sequence ID" value="HHY26702.1"/>
    <property type="molecule type" value="Genomic_DNA"/>
</dbReference>
<dbReference type="Proteomes" id="UP000553059">
    <property type="component" value="Unassembled WGS sequence"/>
</dbReference>
<reference evidence="1 2" key="1">
    <citation type="journal article" date="2020" name="Biotechnol. Biofuels">
        <title>New insights from the biogas microbiome by comprehensive genome-resolved metagenomics of nearly 1600 species originating from multiple anaerobic digesters.</title>
        <authorList>
            <person name="Campanaro S."/>
            <person name="Treu L."/>
            <person name="Rodriguez-R L.M."/>
            <person name="Kovalovszki A."/>
            <person name="Ziels R.M."/>
            <person name="Maus I."/>
            <person name="Zhu X."/>
            <person name="Kougias P.G."/>
            <person name="Basile A."/>
            <person name="Luo G."/>
            <person name="Schluter A."/>
            <person name="Konstantinidis K.T."/>
            <person name="Angelidaki I."/>
        </authorList>
    </citation>
    <scope>NUCLEOTIDE SEQUENCE [LARGE SCALE GENOMIC DNA]</scope>
    <source>
        <strain evidence="1">AS05jafATM_4</strain>
    </source>
</reference>
<comment type="caution">
    <text evidence="1">The sequence shown here is derived from an EMBL/GenBank/DDBJ whole genome shotgun (WGS) entry which is preliminary data.</text>
</comment>
<gene>
    <name evidence="1" type="ORF">GX523_08150</name>
</gene>
<evidence type="ECO:0000313" key="1">
    <source>
        <dbReference type="EMBL" id="HHY26702.1"/>
    </source>
</evidence>